<proteinExistence type="predicted"/>
<gene>
    <name evidence="1" type="ORF">THF1A12_1140004</name>
</gene>
<accession>A0AAU9QH26</accession>
<sequence>MYLLPTTSHEAMDYLKKKRKSILTLINEKFELIESLNGIDKQAKLLSCISSKSKSILIHKGEVSNISLCLSNNEEKNIIQFPGITILFSVHQTFSIEKHTTNADNNMIVSSEILTISQNTPALIDGSKNAYSFLESSVLVGNLSFPKNSDINVFDSSTGEKKYWFTTDNAVLRALFTMTAMESLDSSHLLDVAKEYIYHYHPAVAWHAFRIIYEFEDKDINKYKSLILKSGNSRTQQLIKECL</sequence>
<comment type="caution">
    <text evidence="1">The sequence shown here is derived from an EMBL/GenBank/DDBJ whole genome shotgun (WGS) entry which is preliminary data.</text>
</comment>
<evidence type="ECO:0000313" key="2">
    <source>
        <dbReference type="Proteomes" id="UP001295462"/>
    </source>
</evidence>
<dbReference type="RefSeq" id="WP_409588257.1">
    <property type="nucleotide sequence ID" value="NZ_CAKMTZ010000015.1"/>
</dbReference>
<evidence type="ECO:0000313" key="1">
    <source>
        <dbReference type="EMBL" id="CAH1572167.1"/>
    </source>
</evidence>
<name>A0AAU9QH26_9VIBR</name>
<organism evidence="1 2">
    <name type="scientific">Vibrio jasicida</name>
    <dbReference type="NCBI Taxonomy" id="766224"/>
    <lineage>
        <taxon>Bacteria</taxon>
        <taxon>Pseudomonadati</taxon>
        <taxon>Pseudomonadota</taxon>
        <taxon>Gammaproteobacteria</taxon>
        <taxon>Vibrionales</taxon>
        <taxon>Vibrionaceae</taxon>
        <taxon>Vibrio</taxon>
    </lineage>
</organism>
<reference evidence="1" key="1">
    <citation type="submission" date="2022-01" db="EMBL/GenBank/DDBJ databases">
        <authorList>
            <person name="Lagorce A."/>
        </authorList>
    </citation>
    <scope>NUCLEOTIDE SEQUENCE</scope>
    <source>
        <strain evidence="1">Th15_F1_A12</strain>
    </source>
</reference>
<dbReference type="Proteomes" id="UP001295462">
    <property type="component" value="Unassembled WGS sequence"/>
</dbReference>
<protein>
    <submittedName>
        <fullName evidence="1">Uncharacterized protein</fullName>
    </submittedName>
</protein>
<dbReference type="AlphaFoldDB" id="A0AAU9QH26"/>
<dbReference type="EMBL" id="CAKMUD010000018">
    <property type="protein sequence ID" value="CAH1572167.1"/>
    <property type="molecule type" value="Genomic_DNA"/>
</dbReference>